<dbReference type="Proteomes" id="UP000294498">
    <property type="component" value="Unassembled WGS sequence"/>
</dbReference>
<keyword evidence="2" id="KW-1185">Reference proteome</keyword>
<proteinExistence type="predicted"/>
<accession>A0A4R8DPT4</accession>
<dbReference type="EMBL" id="SODV01000001">
    <property type="protein sequence ID" value="TDW99765.1"/>
    <property type="molecule type" value="Genomic_DNA"/>
</dbReference>
<evidence type="ECO:0000313" key="2">
    <source>
        <dbReference type="Proteomes" id="UP000294498"/>
    </source>
</evidence>
<evidence type="ECO:0000313" key="1">
    <source>
        <dbReference type="EMBL" id="TDW99765.1"/>
    </source>
</evidence>
<dbReference type="AlphaFoldDB" id="A0A4R8DPT4"/>
<sequence length="46" mass="5600">MQNFPKSQKPYAQTILYHIFNFSHISDPKNQYAMMNQRTRSFTIYL</sequence>
<organism evidence="1 2">
    <name type="scientific">Dinghuibacter silviterrae</name>
    <dbReference type="NCBI Taxonomy" id="1539049"/>
    <lineage>
        <taxon>Bacteria</taxon>
        <taxon>Pseudomonadati</taxon>
        <taxon>Bacteroidota</taxon>
        <taxon>Chitinophagia</taxon>
        <taxon>Chitinophagales</taxon>
        <taxon>Chitinophagaceae</taxon>
        <taxon>Dinghuibacter</taxon>
    </lineage>
</organism>
<name>A0A4R8DPT4_9BACT</name>
<comment type="caution">
    <text evidence="1">The sequence shown here is derived from an EMBL/GenBank/DDBJ whole genome shotgun (WGS) entry which is preliminary data.</text>
</comment>
<reference evidence="1 2" key="1">
    <citation type="submission" date="2019-03" db="EMBL/GenBank/DDBJ databases">
        <title>Genomic Encyclopedia of Type Strains, Phase IV (KMG-IV): sequencing the most valuable type-strain genomes for metagenomic binning, comparative biology and taxonomic classification.</title>
        <authorList>
            <person name="Goeker M."/>
        </authorList>
    </citation>
    <scope>NUCLEOTIDE SEQUENCE [LARGE SCALE GENOMIC DNA]</scope>
    <source>
        <strain evidence="1 2">DSM 100059</strain>
    </source>
</reference>
<gene>
    <name evidence="1" type="ORF">EDB95_0776</name>
</gene>
<protein>
    <submittedName>
        <fullName evidence="1">Uncharacterized protein</fullName>
    </submittedName>
</protein>